<comment type="caution">
    <text evidence="10">The sequence shown here is derived from an EMBL/GenBank/DDBJ whole genome shotgun (WGS) entry which is preliminary data.</text>
</comment>
<dbReference type="InterPro" id="IPR050352">
    <property type="entry name" value="ABCG_transporters"/>
</dbReference>
<evidence type="ECO:0000256" key="3">
    <source>
        <dbReference type="ARBA" id="ARBA00022692"/>
    </source>
</evidence>
<evidence type="ECO:0000256" key="7">
    <source>
        <dbReference type="ARBA" id="ARBA00023136"/>
    </source>
</evidence>
<keyword evidence="5 10" id="KW-0067">ATP-binding</keyword>
<dbReference type="SMART" id="SM00382">
    <property type="entry name" value="AAA"/>
    <property type="match status" value="1"/>
</dbReference>
<keyword evidence="11" id="KW-1185">Reference proteome</keyword>
<dbReference type="GO" id="GO:0016887">
    <property type="term" value="F:ATP hydrolysis activity"/>
    <property type="evidence" value="ECO:0007669"/>
    <property type="project" value="InterPro"/>
</dbReference>
<gene>
    <name evidence="10" type="ORF">QTG54_009967</name>
</gene>
<evidence type="ECO:0000256" key="4">
    <source>
        <dbReference type="ARBA" id="ARBA00022741"/>
    </source>
</evidence>
<organism evidence="10 11">
    <name type="scientific">Skeletonema marinoi</name>
    <dbReference type="NCBI Taxonomy" id="267567"/>
    <lineage>
        <taxon>Eukaryota</taxon>
        <taxon>Sar</taxon>
        <taxon>Stramenopiles</taxon>
        <taxon>Ochrophyta</taxon>
        <taxon>Bacillariophyta</taxon>
        <taxon>Coscinodiscophyceae</taxon>
        <taxon>Thalassiosirophycidae</taxon>
        <taxon>Thalassiosirales</taxon>
        <taxon>Skeletonemataceae</taxon>
        <taxon>Skeletonema</taxon>
        <taxon>Skeletonema marinoi-dohrnii complex</taxon>
    </lineage>
</organism>
<evidence type="ECO:0000259" key="9">
    <source>
        <dbReference type="PROSITE" id="PS50893"/>
    </source>
</evidence>
<dbReference type="EMBL" id="JATAAI010000018">
    <property type="protein sequence ID" value="KAK1739424.1"/>
    <property type="molecule type" value="Genomic_DNA"/>
</dbReference>
<keyword evidence="3 8" id="KW-0812">Transmembrane</keyword>
<keyword evidence="6 8" id="KW-1133">Transmembrane helix</keyword>
<dbReference type="PANTHER" id="PTHR48041">
    <property type="entry name" value="ABC TRANSPORTER G FAMILY MEMBER 28"/>
    <property type="match status" value="1"/>
</dbReference>
<dbReference type="InterPro" id="IPR003593">
    <property type="entry name" value="AAA+_ATPase"/>
</dbReference>
<evidence type="ECO:0000256" key="5">
    <source>
        <dbReference type="ARBA" id="ARBA00022840"/>
    </source>
</evidence>
<evidence type="ECO:0000313" key="10">
    <source>
        <dbReference type="EMBL" id="KAK1739424.1"/>
    </source>
</evidence>
<dbReference type="InterPro" id="IPR017871">
    <property type="entry name" value="ABC_transporter-like_CS"/>
</dbReference>
<dbReference type="PROSITE" id="PS50893">
    <property type="entry name" value="ABC_TRANSPORTER_2"/>
    <property type="match status" value="1"/>
</dbReference>
<reference evidence="10" key="1">
    <citation type="submission" date="2023-06" db="EMBL/GenBank/DDBJ databases">
        <title>Survivors Of The Sea: Transcriptome response of Skeletonema marinoi to long-term dormancy.</title>
        <authorList>
            <person name="Pinder M.I.M."/>
            <person name="Kourtchenko O."/>
            <person name="Robertson E.K."/>
            <person name="Larsson T."/>
            <person name="Maumus F."/>
            <person name="Osuna-Cruz C.M."/>
            <person name="Vancaester E."/>
            <person name="Stenow R."/>
            <person name="Vandepoele K."/>
            <person name="Ploug H."/>
            <person name="Bruchert V."/>
            <person name="Godhe A."/>
            <person name="Topel M."/>
        </authorList>
    </citation>
    <scope>NUCLEOTIDE SEQUENCE</scope>
    <source>
        <strain evidence="10">R05AC</strain>
    </source>
</reference>
<dbReference type="SUPFAM" id="SSF52540">
    <property type="entry name" value="P-loop containing nucleoside triphosphate hydrolases"/>
    <property type="match status" value="1"/>
</dbReference>
<dbReference type="AlphaFoldDB" id="A0AAD9DB38"/>
<sequence>MDCPVLYTRSLAGDGSIDESGLFRSGSEIVHSFWDEWERTVTADADQLVVVGISAGTMAVLNHFDRILQVASSSNNSSSSNSTNNSSTSATQLRIILDSPDFGEEVGSQAGQTIQTFADAHIDPKIHPLCHRNVTNSSAFNAGAIDLDLISDLPCCASVHCLMRNEPTLSSWARGDLITGSISNDQVMLLLDSSFDTISILSELSLPSASPQNGGRMPSSSGSTSMISDFTTLAWDVGGIAGQSRTRLLETVQNVLRGAQQQQSPRIRWGLSSAIGHPFLLDSFDLALARFNGTSIQTLISSINNIKSANSNKEEEDEDIPNLEALFPIRNVAIHDTCAGPNYSFVPLPIGLQVTLAVVFFSLPVLAGLMGFKKSSNHNQANKNTDTVSARNDYVDAEEAAAVGPGEDEVQRKTDPGEGQSVFVKDLNVTTDSGQRILQDVSMSINLKGSTFTGLLGLSGSGKSTLMSVLAQQVPNDLGISADSISTLSDIPTTLLRQADVVDFEMMTPFDYLISTAEIYDTSKKDIDDVLQLVRPFFTVRTEKLAEGGQGVEEKVVLDPFTDNLVGRLSGGQRKMLAIAAALFNSPKLLLLDEPLSGLDSSSSERVCDLLRDIATHKAMTILMIIHQPSNDLLMKMDGVIVMCKGRVLLEKEVENIGTDFTPAEYVHTILENYRRDVGSYLSDVNRMSMELIGSIEPKELELQEQNKITRLSPMKHGYVMPWKNIRLRQVQPLVKRMQLENGSGWKDLLVLPACFALITAWLRFESGSPIQVYLATTLFIIVPTITFQPRLIVICNNFRAHAFELEDKRVSSVAFLIASAIFAYGIPVVAIILGILLGRQDT</sequence>
<evidence type="ECO:0000256" key="6">
    <source>
        <dbReference type="ARBA" id="ARBA00022989"/>
    </source>
</evidence>
<keyword evidence="4" id="KW-0547">Nucleotide-binding</keyword>
<accession>A0AAD9DB38</accession>
<evidence type="ECO:0000256" key="8">
    <source>
        <dbReference type="SAM" id="Phobius"/>
    </source>
</evidence>
<dbReference type="InterPro" id="IPR003439">
    <property type="entry name" value="ABC_transporter-like_ATP-bd"/>
</dbReference>
<feature type="domain" description="ABC transporter" evidence="9">
    <location>
        <begin position="424"/>
        <end position="670"/>
    </location>
</feature>
<keyword evidence="7 8" id="KW-0472">Membrane</keyword>
<keyword evidence="2" id="KW-0813">Transport</keyword>
<name>A0AAD9DB38_9STRA</name>
<dbReference type="Proteomes" id="UP001224775">
    <property type="component" value="Unassembled WGS sequence"/>
</dbReference>
<protein>
    <submittedName>
        <fullName evidence="10">ABC transporter ATP-binding protein</fullName>
    </submittedName>
</protein>
<comment type="subcellular location">
    <subcellularLocation>
        <location evidence="1">Membrane</location>
        <topology evidence="1">Multi-pass membrane protein</topology>
    </subcellularLocation>
</comment>
<dbReference type="GO" id="GO:0005524">
    <property type="term" value="F:ATP binding"/>
    <property type="evidence" value="ECO:0007669"/>
    <property type="project" value="UniProtKB-KW"/>
</dbReference>
<feature type="transmembrane region" description="Helical" evidence="8">
    <location>
        <begin position="746"/>
        <end position="765"/>
    </location>
</feature>
<dbReference type="Gene3D" id="3.40.50.300">
    <property type="entry name" value="P-loop containing nucleotide triphosphate hydrolases"/>
    <property type="match status" value="1"/>
</dbReference>
<dbReference type="PANTHER" id="PTHR48041:SF139">
    <property type="entry name" value="PROTEIN SCARLET"/>
    <property type="match status" value="1"/>
</dbReference>
<feature type="transmembrane region" description="Helical" evidence="8">
    <location>
        <begin position="814"/>
        <end position="838"/>
    </location>
</feature>
<feature type="transmembrane region" description="Helical" evidence="8">
    <location>
        <begin position="350"/>
        <end position="372"/>
    </location>
</feature>
<feature type="transmembrane region" description="Helical" evidence="8">
    <location>
        <begin position="771"/>
        <end position="793"/>
    </location>
</feature>
<evidence type="ECO:0000256" key="1">
    <source>
        <dbReference type="ARBA" id="ARBA00004141"/>
    </source>
</evidence>
<dbReference type="Pfam" id="PF00005">
    <property type="entry name" value="ABC_tran"/>
    <property type="match status" value="1"/>
</dbReference>
<dbReference type="PROSITE" id="PS00211">
    <property type="entry name" value="ABC_TRANSPORTER_1"/>
    <property type="match status" value="1"/>
</dbReference>
<dbReference type="InterPro" id="IPR027417">
    <property type="entry name" value="P-loop_NTPase"/>
</dbReference>
<proteinExistence type="predicted"/>
<dbReference type="GO" id="GO:0016020">
    <property type="term" value="C:membrane"/>
    <property type="evidence" value="ECO:0007669"/>
    <property type="project" value="UniProtKB-SubCell"/>
</dbReference>
<dbReference type="GO" id="GO:0042626">
    <property type="term" value="F:ATPase-coupled transmembrane transporter activity"/>
    <property type="evidence" value="ECO:0007669"/>
    <property type="project" value="TreeGrafter"/>
</dbReference>
<evidence type="ECO:0000256" key="2">
    <source>
        <dbReference type="ARBA" id="ARBA00022448"/>
    </source>
</evidence>
<evidence type="ECO:0000313" key="11">
    <source>
        <dbReference type="Proteomes" id="UP001224775"/>
    </source>
</evidence>